<sequence>MRSEADDPNATDGVIPPSRALVRFERRSAPRGGSPAQADFLAQLIACRSRVGAYRDRRRGAPEHALTCYRREPRATASELDLTV</sequence>
<accession>A0A4R7BWA6</accession>
<dbReference type="AlphaFoldDB" id="A0A4R7BWA6"/>
<proteinExistence type="predicted"/>
<evidence type="ECO:0000313" key="2">
    <source>
        <dbReference type="Proteomes" id="UP000295122"/>
    </source>
</evidence>
<gene>
    <name evidence="1" type="ORF">EV668_3020</name>
</gene>
<comment type="caution">
    <text evidence="1">The sequence shown here is derived from an EMBL/GenBank/DDBJ whole genome shotgun (WGS) entry which is preliminary data.</text>
</comment>
<evidence type="ECO:0000313" key="1">
    <source>
        <dbReference type="EMBL" id="TDR90178.1"/>
    </source>
</evidence>
<keyword evidence="2" id="KW-1185">Reference proteome</keyword>
<reference evidence="1 2" key="1">
    <citation type="submission" date="2019-03" db="EMBL/GenBank/DDBJ databases">
        <title>Genomic Encyclopedia of Type Strains, Phase IV (KMG-IV): sequencing the most valuable type-strain genomes for metagenomic binning, comparative biology and taxonomic classification.</title>
        <authorList>
            <person name="Goeker M."/>
        </authorList>
    </citation>
    <scope>NUCLEOTIDE SEQUENCE [LARGE SCALE GENOMIC DNA]</scope>
    <source>
        <strain evidence="1 2">DSM 25903</strain>
    </source>
</reference>
<dbReference type="EMBL" id="SNZR01000013">
    <property type="protein sequence ID" value="TDR90178.1"/>
    <property type="molecule type" value="Genomic_DNA"/>
</dbReference>
<dbReference type="RefSeq" id="WP_133771359.1">
    <property type="nucleotide sequence ID" value="NZ_SNZR01000013.1"/>
</dbReference>
<protein>
    <submittedName>
        <fullName evidence="1">Uncharacterized protein</fullName>
    </submittedName>
</protein>
<name>A0A4R7BWA6_9HYPH</name>
<dbReference type="Proteomes" id="UP000295122">
    <property type="component" value="Unassembled WGS sequence"/>
</dbReference>
<organism evidence="1 2">
    <name type="scientific">Enterovirga rhinocerotis</name>
    <dbReference type="NCBI Taxonomy" id="1339210"/>
    <lineage>
        <taxon>Bacteria</taxon>
        <taxon>Pseudomonadati</taxon>
        <taxon>Pseudomonadota</taxon>
        <taxon>Alphaproteobacteria</taxon>
        <taxon>Hyphomicrobiales</taxon>
        <taxon>Methylobacteriaceae</taxon>
        <taxon>Enterovirga</taxon>
    </lineage>
</organism>